<feature type="region of interest" description="Disordered" evidence="4">
    <location>
        <begin position="380"/>
        <end position="439"/>
    </location>
</feature>
<evidence type="ECO:0000256" key="3">
    <source>
        <dbReference type="PROSITE-ProRule" id="PRU00983"/>
    </source>
</evidence>
<gene>
    <name evidence="7" type="ORF">L484_003010</name>
</gene>
<dbReference type="GO" id="GO:0007264">
    <property type="term" value="P:small GTPase-mediated signal transduction"/>
    <property type="evidence" value="ECO:0007669"/>
    <property type="project" value="InterPro"/>
</dbReference>
<dbReference type="SUPFAM" id="SSF48371">
    <property type="entry name" value="ARM repeat"/>
    <property type="match status" value="1"/>
</dbReference>
<feature type="region of interest" description="Disordered" evidence="4">
    <location>
        <begin position="81"/>
        <end position="123"/>
    </location>
</feature>
<dbReference type="FunFam" id="1.20.58.740:FF:000005">
    <property type="entry name" value="Guanine nucleotide exchange factor SPIKE 1"/>
    <property type="match status" value="1"/>
</dbReference>
<dbReference type="InterPro" id="IPR027007">
    <property type="entry name" value="C2_DOCK-type_domain"/>
</dbReference>
<dbReference type="CDD" id="cd08679">
    <property type="entry name" value="C2_DOCK180_related"/>
    <property type="match status" value="1"/>
</dbReference>
<dbReference type="InterPro" id="IPR046769">
    <property type="entry name" value="DOCKER_Lobe_A"/>
</dbReference>
<evidence type="ECO:0000256" key="4">
    <source>
        <dbReference type="SAM" id="MobiDB-lite"/>
    </source>
</evidence>
<dbReference type="Gene3D" id="2.60.40.150">
    <property type="entry name" value="C2 domain"/>
    <property type="match status" value="1"/>
</dbReference>
<dbReference type="GO" id="GO:0005085">
    <property type="term" value="F:guanyl-nucleotide exchange factor activity"/>
    <property type="evidence" value="ECO:0007669"/>
    <property type="project" value="UniProtKB-KW"/>
</dbReference>
<protein>
    <submittedName>
        <fullName evidence="7">Dedicator of cytokinesis protein 6</fullName>
    </submittedName>
</protein>
<evidence type="ECO:0000313" key="7">
    <source>
        <dbReference type="EMBL" id="EXB56748.1"/>
    </source>
</evidence>
<reference evidence="8" key="1">
    <citation type="submission" date="2013-01" db="EMBL/GenBank/DDBJ databases">
        <title>Draft Genome Sequence of a Mulberry Tree, Morus notabilis C.K. Schneid.</title>
        <authorList>
            <person name="He N."/>
            <person name="Zhao S."/>
        </authorList>
    </citation>
    <scope>NUCLEOTIDE SEQUENCE</scope>
</reference>
<keyword evidence="8" id="KW-1185">Reference proteome</keyword>
<evidence type="ECO:0000313" key="8">
    <source>
        <dbReference type="Proteomes" id="UP000030645"/>
    </source>
</evidence>
<evidence type="ECO:0000259" key="6">
    <source>
        <dbReference type="PROSITE" id="PS51651"/>
    </source>
</evidence>
<dbReference type="InterPro" id="IPR026791">
    <property type="entry name" value="DOCK"/>
</dbReference>
<evidence type="ECO:0000256" key="2">
    <source>
        <dbReference type="ARBA" id="ARBA00022658"/>
    </source>
</evidence>
<dbReference type="Pfam" id="PF14429">
    <property type="entry name" value="DOCK-C2"/>
    <property type="match status" value="1"/>
</dbReference>
<dbReference type="Pfam" id="PF06920">
    <property type="entry name" value="DHR-2_Lobe_A"/>
    <property type="match status" value="2"/>
</dbReference>
<dbReference type="STRING" id="981085.W9RJH8"/>
<evidence type="ECO:0000259" key="5">
    <source>
        <dbReference type="PROSITE" id="PS51650"/>
    </source>
</evidence>
<dbReference type="InterPro" id="IPR016024">
    <property type="entry name" value="ARM-type_fold"/>
</dbReference>
<proteinExistence type="inferred from homology"/>
<dbReference type="InterPro" id="IPR046773">
    <property type="entry name" value="DOCKER_Lobe_C"/>
</dbReference>
<accession>W9RJH8</accession>
<dbReference type="Gene3D" id="1.20.58.740">
    <property type="match status" value="1"/>
</dbReference>
<dbReference type="Proteomes" id="UP000030645">
    <property type="component" value="Unassembled WGS sequence"/>
</dbReference>
<dbReference type="InterPro" id="IPR046770">
    <property type="entry name" value="DOCKER_Lobe_B"/>
</dbReference>
<dbReference type="Pfam" id="PF20422">
    <property type="entry name" value="DHR-2_Lobe_B"/>
    <property type="match status" value="1"/>
</dbReference>
<dbReference type="Gene3D" id="1.25.40.410">
    <property type="match status" value="2"/>
</dbReference>
<organism evidence="7 8">
    <name type="scientific">Morus notabilis</name>
    <dbReference type="NCBI Taxonomy" id="981085"/>
    <lineage>
        <taxon>Eukaryota</taxon>
        <taxon>Viridiplantae</taxon>
        <taxon>Streptophyta</taxon>
        <taxon>Embryophyta</taxon>
        <taxon>Tracheophyta</taxon>
        <taxon>Spermatophyta</taxon>
        <taxon>Magnoliopsida</taxon>
        <taxon>eudicotyledons</taxon>
        <taxon>Gunneridae</taxon>
        <taxon>Pentapetalae</taxon>
        <taxon>rosids</taxon>
        <taxon>fabids</taxon>
        <taxon>Rosales</taxon>
        <taxon>Moraceae</taxon>
        <taxon>Moreae</taxon>
        <taxon>Morus</taxon>
    </lineage>
</organism>
<feature type="domain" description="C2 DOCK-type" evidence="5">
    <location>
        <begin position="464"/>
        <end position="623"/>
    </location>
</feature>
<feature type="compositionally biased region" description="Polar residues" evidence="4">
    <location>
        <begin position="384"/>
        <end position="394"/>
    </location>
</feature>
<dbReference type="PROSITE" id="PS51650">
    <property type="entry name" value="C2_DOCK"/>
    <property type="match status" value="1"/>
</dbReference>
<dbReference type="InterPro" id="IPR027357">
    <property type="entry name" value="DOCKER_dom"/>
</dbReference>
<dbReference type="CDD" id="cd11684">
    <property type="entry name" value="DHR2_DOCK"/>
    <property type="match status" value="1"/>
</dbReference>
<feature type="domain" description="DOCKER" evidence="6">
    <location>
        <begin position="1531"/>
        <end position="1980"/>
    </location>
</feature>
<dbReference type="EMBL" id="KE344310">
    <property type="protein sequence ID" value="EXB56748.1"/>
    <property type="molecule type" value="Genomic_DNA"/>
</dbReference>
<keyword evidence="1" id="KW-0597">Phosphoprotein</keyword>
<dbReference type="Pfam" id="PF20421">
    <property type="entry name" value="DHR-2_Lobe_C"/>
    <property type="match status" value="1"/>
</dbReference>
<name>W9RJH8_9ROSA</name>
<dbReference type="PANTHER" id="PTHR23317">
    <property type="entry name" value="DEDICATOR OF CYTOKINESIS DOCK"/>
    <property type="match status" value="1"/>
</dbReference>
<dbReference type="PROSITE" id="PS51651">
    <property type="entry name" value="DOCKER"/>
    <property type="match status" value="1"/>
</dbReference>
<sequence length="1982" mass="223905">MQHLRPRRDSAPAAAKWHNKFEENLEQWPHLKELVQCYTADMVKDENKYGHYESIGPVSFQNQIYEGPDTDIETEMRLASARRTKAEDTTDDDVPSTSGRQFAEATASDASQSNTPKHFGQSPLPAYEPAFDWENERSMIFGQRIPETPISHGLKISVKVLSLSFQAGLIEPFYGTICLFNRDRREKLSEDFYFRVVPTDTQDANISFESRGIFYLDAPSASVCLLIQLERHVTEEGGVSPSVYSRKEPVHLTERERQKLQVWSQIMPYRESFAWAIVSLFDNSITAASGGSASPSSPLAPSVSGSSSHEGLFEPSAKVTLDGKLGYSSGSSVIVEISNLNKVKESYTEDSLQDPKRKIHKPVKGVLRLEIEKHQIDHADLENISESGSVTNDSVDPGDHITDSSYGKLPSNGSDGPHGSHSKWNSFDAGNGSNVQRGQDCNADDFQAFDFRTTTRNEPFLQLFHFLYVYPLTVSLSRKRNLFVRVELREDDTDIRRQPLEAMYPREHGTTLQRWAHTQVAVGARVACYHDEIKLSLPATWTPTHHLLFTLFHVDLQTKMEAPKPVVIGYASLPLSTHAQLRSEISLPIMKELVPHYLQDSSRERLDYLEDGKNIFRLRLRLCSSLYPINERIRDFFLEYDRHTLRTSPPWGSELLEAINSLKNVDSTALLQFLHPILNMLLHLIGNGGETLQVAAFRAMVNIVTRVQQESVDDAERNHFLVNYVDYAFDDFGGRQPPVYPGLSTVWGSLARSKAKGYRVGPVYDDVLAMAWFFLELIVKSMALEKTRLFYHSLPLGEDIPPMQLKEGVSRCIMQLYDCLLTEVHERCKKGLSLAKRLNSSLAFFCYDLLSIIEPRQVFELVSLYLDKFSGVCQPALHDCKLTFLHIICDHDLFVEMPGRDPSDRNYLSSVLIQELFLTWDHDDLSLRAKAARILVVLLCKHEFDARYQKPEDKLYIAQLYFPLIGQILDEMPVFYNLNAVEKREVLIVILQIVRNLDDASLVKAWQQSIARTRLFFKLMEESLVLFEHRRSADVMLVGSSSRSPVGDAPASPKYSDRLSPSINNYLSEASRQEVRPQGTPENGYLWQRVNSQLSSPSQPYSLREALAQAQSSRIGASAQALRESLHPILRQKLELWEENLSASVSLQVLEITEKFSIMAASHSIATDYGKLDCVTAIFMSFFSRNQPLAFLKALLPVFNSVYNLHGATLMARENDRFLKQVTFHLLRLAVFRNDNIRKRAVIGLQILVRCSFYYFMQTARLRVMLIITLSELMSEVQVTQLKPDGTLEESGEARRLRKSLNGMSDEDKNPNLLRECGLPETALLAIPEKMTESKWSWSDVQYLSDSLILALDGSLEHALLGSLMTMDRYAAAESFHKLAMAFAPVPDLHIMWLLHLCDAHQEMQSWAEAAQCAVAVAGVVMQVNNRLFLVMITDGTLEESGEARRLRKSLNGMSDEDKNPNLLRECGLPETALLAIPEKMTESKWSWSDVQYLSDSLILALDGSLEHALLGSLMTMDRYAAAESFHKLAMAFAPVPDLHIMWLLHLCDAHQEMQSWAEAAQCAVAVAGVVMQALVARNDGVWSKDHITALRKICPMVSSEISSEASAAEVEGYGASKLTVDSAVKYLQLANKLFSQAELFHFCASILELVIPVYKSRRAYGQLAKCHTMLTNIYESILEQESSPIPFTDATYYRVGFYGERFGKLDRKEYVYREPRDVRLGDIMEKLSHIYESRMDGSHTLHIIPDSRQVKADELQPGVCYLQITAVDPVMEDEDLGSRRERIFSLSTGSVRARVFDRFLFDTPFTKNGKTQGGLEDQWKRRTVLQTEGSFPALVNRLLVTKSESLEFSPVENAIGMIETRTAALRNELEEPRSSEGDQLPRLQSLQRILQGSVAVQVNSGVLSVCTAFLSGEPATRLRSQELQQLIAALLEFMAVCKRAIRVHFRLIGEEDQEFHTQLVNGFQSLTAELSHYIPAILSEL</sequence>
<comment type="similarity">
    <text evidence="3">Belongs to the DOCK family.</text>
</comment>
<dbReference type="InterPro" id="IPR043161">
    <property type="entry name" value="DOCK_C_lobe_A"/>
</dbReference>
<dbReference type="PANTHER" id="PTHR23317:SF76">
    <property type="entry name" value="LD20667P"/>
    <property type="match status" value="1"/>
</dbReference>
<dbReference type="InterPro" id="IPR035892">
    <property type="entry name" value="C2_domain_sf"/>
</dbReference>
<keyword evidence="2" id="KW-0344">Guanine-nucleotide releasing factor</keyword>
<dbReference type="eggNOG" id="KOG1997">
    <property type="taxonomic scope" value="Eukaryota"/>
</dbReference>
<evidence type="ECO:0000256" key="1">
    <source>
        <dbReference type="ARBA" id="ARBA00022553"/>
    </source>
</evidence>
<dbReference type="InterPro" id="IPR043162">
    <property type="entry name" value="DOCK_C_lobe_C"/>
</dbReference>